<protein>
    <submittedName>
        <fullName evidence="3">Uncharacterized protein</fullName>
    </submittedName>
</protein>
<dbReference type="OrthoDB" id="4026088at2759"/>
<organism evidence="3 4">
    <name type="scientific">Candida parapsilosis</name>
    <name type="common">Yeast</name>
    <dbReference type="NCBI Taxonomy" id="5480"/>
    <lineage>
        <taxon>Eukaryota</taxon>
        <taxon>Fungi</taxon>
        <taxon>Dikarya</taxon>
        <taxon>Ascomycota</taxon>
        <taxon>Saccharomycotina</taxon>
        <taxon>Pichiomycetes</taxon>
        <taxon>Debaryomycetaceae</taxon>
        <taxon>Candida/Lodderomyces clade</taxon>
        <taxon>Candida</taxon>
    </lineage>
</organism>
<proteinExistence type="predicted"/>
<name>A0A8X7NEA7_CANPA</name>
<keyword evidence="2" id="KW-0732">Signal</keyword>
<sequence length="262" mass="29090">MLLKLDYKNTHQSSRILSLHLILLVLPTLIFAASVFKGDNNDNVDNDNGPNKLITSNLTSNNANSFNNKSFALIQGTKLERETTSSGWQINAGVYLEKSIGDGHSTMWESSSDDDDSSDDEGGTWGWAKGAKRIKKKNRDNKKFSMLSHNDNQPINDVESVVNGTSRAVNGSGPFRLYIYEGVVSVENQANYASDGELNREMDKFKSKKQHSWTEGSIDNGVGDAGGDDDDDVMKSDANSIWNKMYDLAKLYLFVIWIVFEG</sequence>
<feature type="signal peptide" evidence="2">
    <location>
        <begin position="1"/>
        <end position="32"/>
    </location>
</feature>
<dbReference type="AlphaFoldDB" id="A0A8X7NEA7"/>
<dbReference type="Proteomes" id="UP000590412">
    <property type="component" value="Unassembled WGS sequence"/>
</dbReference>
<gene>
    <name evidence="3" type="ORF">FOB60_005864</name>
</gene>
<feature type="region of interest" description="Disordered" evidence="1">
    <location>
        <begin position="106"/>
        <end position="126"/>
    </location>
</feature>
<feature type="region of interest" description="Disordered" evidence="1">
    <location>
        <begin position="209"/>
        <end position="230"/>
    </location>
</feature>
<evidence type="ECO:0000256" key="1">
    <source>
        <dbReference type="SAM" id="MobiDB-lite"/>
    </source>
</evidence>
<accession>A0A8X7NEA7</accession>
<dbReference type="EMBL" id="JABWAB010000014">
    <property type="protein sequence ID" value="KAF6042665.1"/>
    <property type="molecule type" value="Genomic_DNA"/>
</dbReference>
<feature type="chain" id="PRO_5044694489" evidence="2">
    <location>
        <begin position="33"/>
        <end position="262"/>
    </location>
</feature>
<comment type="caution">
    <text evidence="3">The sequence shown here is derived from an EMBL/GenBank/DDBJ whole genome shotgun (WGS) entry which is preliminary data.</text>
</comment>
<evidence type="ECO:0000313" key="3">
    <source>
        <dbReference type="EMBL" id="KAF6042665.1"/>
    </source>
</evidence>
<reference evidence="3" key="1">
    <citation type="submission" date="2020-03" db="EMBL/GenBank/DDBJ databases">
        <title>FDA dAtabase for Regulatory Grade micrObial Sequences (FDA-ARGOS): Supporting development and validation of Infectious Disease Dx tests.</title>
        <authorList>
            <person name="Campos J."/>
            <person name="Goldberg B."/>
            <person name="Tallon L."/>
            <person name="Sadzewicz L."/>
            <person name="Vavikolanu K."/>
            <person name="Mehta A."/>
            <person name="Aluvathingal J."/>
            <person name="Nadendla S."/>
            <person name="Nandy P."/>
            <person name="Geyer C."/>
            <person name="Yan Y."/>
            <person name="Sichtig H."/>
        </authorList>
    </citation>
    <scope>NUCLEOTIDE SEQUENCE [LARGE SCALE GENOMIC DNA]</scope>
    <source>
        <strain evidence="3">FDAARGOS_652</strain>
    </source>
</reference>
<evidence type="ECO:0000313" key="4">
    <source>
        <dbReference type="Proteomes" id="UP000590412"/>
    </source>
</evidence>
<evidence type="ECO:0000256" key="2">
    <source>
        <dbReference type="SAM" id="SignalP"/>
    </source>
</evidence>
<feature type="compositionally biased region" description="Acidic residues" evidence="1">
    <location>
        <begin position="111"/>
        <end position="122"/>
    </location>
</feature>